<dbReference type="PROSITE" id="PS00370">
    <property type="entry name" value="PEP_ENZYMES_PHOS_SITE"/>
    <property type="match status" value="1"/>
</dbReference>
<evidence type="ECO:0000256" key="6">
    <source>
        <dbReference type="ARBA" id="ARBA00022777"/>
    </source>
</evidence>
<dbReference type="AlphaFoldDB" id="T1ANH5"/>
<accession>T1ANH5</accession>
<evidence type="ECO:0000256" key="1">
    <source>
        <dbReference type="ARBA" id="ARBA00001946"/>
    </source>
</evidence>
<evidence type="ECO:0000256" key="5">
    <source>
        <dbReference type="ARBA" id="ARBA00022723"/>
    </source>
</evidence>
<sequence>KPEALESILHPQIKVSGNEVELARGLAASPGAAIGTIVFSSARAVELAKQGKKLILVRPETTADDVRGMSTSQGFLTQKGGMTSHAAVVARAMGKPAVVGVEEITVDSKTGVLKARNITLKEGDTISIDGTSGTVYKGSIQLENAKASEDLDTILTWCNRYRKLGVRANANTPEEAKLARENGAEGIGLARTERMFLGNDRIPIVRSMILSTTTEERQKYLNKLLPMQLADFVEFFRVMEGYPVTIRLLDPPLHEFLPDKESLINEINSLQNTRSLLGGKKEKLEELKKLLETVKNLEEFNPMLGFRGCRIGLLYPEIYEMQVRAIMSAAKQVEAEGRELLPEIMIPLVGHPNELKIIKERLTKTIGEILGSKKIEYEIGTMIEVPRSCLVADKIAEYADFFSFGTN</sequence>
<evidence type="ECO:0000256" key="2">
    <source>
        <dbReference type="ARBA" id="ARBA00007837"/>
    </source>
</evidence>
<evidence type="ECO:0000256" key="7">
    <source>
        <dbReference type="ARBA" id="ARBA00022842"/>
    </source>
</evidence>
<evidence type="ECO:0000256" key="4">
    <source>
        <dbReference type="ARBA" id="ARBA00022679"/>
    </source>
</evidence>
<dbReference type="InterPro" id="IPR000121">
    <property type="entry name" value="PEP_util_C"/>
</dbReference>
<keyword evidence="5" id="KW-0479">Metal-binding</keyword>
<dbReference type="Pfam" id="PF02896">
    <property type="entry name" value="PEP-utilizers_C"/>
    <property type="match status" value="1"/>
</dbReference>
<keyword evidence="7" id="KW-0460">Magnesium</keyword>
<dbReference type="GO" id="GO:0046872">
    <property type="term" value="F:metal ion binding"/>
    <property type="evidence" value="ECO:0007669"/>
    <property type="project" value="UniProtKB-KW"/>
</dbReference>
<feature type="non-terminal residue" evidence="11">
    <location>
        <position position="407"/>
    </location>
</feature>
<dbReference type="InterPro" id="IPR040442">
    <property type="entry name" value="Pyrv_kinase-like_dom_sf"/>
</dbReference>
<dbReference type="EC" id="2.7.9.1" evidence="3"/>
<comment type="similarity">
    <text evidence="2">Belongs to the PEP-utilizing enzyme family.</text>
</comment>
<dbReference type="EMBL" id="AUZZ01002789">
    <property type="protein sequence ID" value="EQD58952.1"/>
    <property type="molecule type" value="Genomic_DNA"/>
</dbReference>
<dbReference type="SUPFAM" id="SSF52009">
    <property type="entry name" value="Phosphohistidine domain"/>
    <property type="match status" value="1"/>
</dbReference>
<dbReference type="PANTHER" id="PTHR22931:SF9">
    <property type="entry name" value="PYRUVATE, PHOSPHATE DIKINASE 1, CHLOROPLASTIC"/>
    <property type="match status" value="1"/>
</dbReference>
<gene>
    <name evidence="11" type="ORF">B2A_04177</name>
</gene>
<keyword evidence="8" id="KW-0175">Coiled coil</keyword>
<organism evidence="11">
    <name type="scientific">mine drainage metagenome</name>
    <dbReference type="NCBI Taxonomy" id="410659"/>
    <lineage>
        <taxon>unclassified sequences</taxon>
        <taxon>metagenomes</taxon>
        <taxon>ecological metagenomes</taxon>
    </lineage>
</organism>
<dbReference type="Gene3D" id="3.50.30.10">
    <property type="entry name" value="Phosphohistidine domain"/>
    <property type="match status" value="1"/>
</dbReference>
<feature type="non-terminal residue" evidence="11">
    <location>
        <position position="1"/>
    </location>
</feature>
<feature type="domain" description="PEP-utilising enzyme mobile" evidence="9">
    <location>
        <begin position="53"/>
        <end position="133"/>
    </location>
</feature>
<comment type="caution">
    <text evidence="11">The sequence shown here is derived from an EMBL/GenBank/DDBJ whole genome shotgun (WGS) entry which is preliminary data.</text>
</comment>
<keyword evidence="6 11" id="KW-0418">Kinase</keyword>
<dbReference type="SUPFAM" id="SSF51621">
    <property type="entry name" value="Phosphoenolpyruvate/pyruvate domain"/>
    <property type="match status" value="1"/>
</dbReference>
<keyword evidence="11" id="KW-0670">Pyruvate</keyword>
<dbReference type="Gene3D" id="3.20.20.60">
    <property type="entry name" value="Phosphoenolpyruvate-binding domains"/>
    <property type="match status" value="1"/>
</dbReference>
<dbReference type="InterPro" id="IPR015813">
    <property type="entry name" value="Pyrv/PenolPyrv_kinase-like_dom"/>
</dbReference>
<keyword evidence="4" id="KW-0808">Transferase</keyword>
<evidence type="ECO:0000259" key="10">
    <source>
        <dbReference type="Pfam" id="PF02896"/>
    </source>
</evidence>
<dbReference type="InterPro" id="IPR036637">
    <property type="entry name" value="Phosphohistidine_dom_sf"/>
</dbReference>
<evidence type="ECO:0000256" key="8">
    <source>
        <dbReference type="SAM" id="Coils"/>
    </source>
</evidence>
<reference evidence="11" key="1">
    <citation type="submission" date="2013-08" db="EMBL/GenBank/DDBJ databases">
        <authorList>
            <person name="Mendez C."/>
            <person name="Richter M."/>
            <person name="Ferrer M."/>
            <person name="Sanchez J."/>
        </authorList>
    </citation>
    <scope>NUCLEOTIDE SEQUENCE</scope>
</reference>
<dbReference type="InterPro" id="IPR008279">
    <property type="entry name" value="PEP-util_enz_mobile_dom"/>
</dbReference>
<evidence type="ECO:0000256" key="3">
    <source>
        <dbReference type="ARBA" id="ARBA00011994"/>
    </source>
</evidence>
<dbReference type="InterPro" id="IPR010121">
    <property type="entry name" value="Pyruvate_phosphate_dikinase"/>
</dbReference>
<feature type="domain" description="PEP-utilising enzyme C-terminal" evidence="10">
    <location>
        <begin position="148"/>
        <end position="407"/>
    </location>
</feature>
<name>T1ANH5_9ZZZZ</name>
<dbReference type="PANTHER" id="PTHR22931">
    <property type="entry name" value="PHOSPHOENOLPYRUVATE DIKINASE-RELATED"/>
    <property type="match status" value="1"/>
</dbReference>
<evidence type="ECO:0000259" key="9">
    <source>
        <dbReference type="Pfam" id="PF00391"/>
    </source>
</evidence>
<dbReference type="Pfam" id="PF00391">
    <property type="entry name" value="PEP-utilizers"/>
    <property type="match status" value="1"/>
</dbReference>
<feature type="coiled-coil region" evidence="8">
    <location>
        <begin position="270"/>
        <end position="300"/>
    </location>
</feature>
<dbReference type="GO" id="GO:0050242">
    <property type="term" value="F:pyruvate, phosphate dikinase activity"/>
    <property type="evidence" value="ECO:0007669"/>
    <property type="project" value="UniProtKB-EC"/>
</dbReference>
<proteinExistence type="inferred from homology"/>
<dbReference type="InterPro" id="IPR018274">
    <property type="entry name" value="PEP_util_AS"/>
</dbReference>
<dbReference type="GO" id="GO:0016301">
    <property type="term" value="F:kinase activity"/>
    <property type="evidence" value="ECO:0007669"/>
    <property type="project" value="UniProtKB-KW"/>
</dbReference>
<dbReference type="Gene3D" id="1.10.189.10">
    <property type="entry name" value="Pyruvate Phosphate Dikinase, domain 2"/>
    <property type="match status" value="1"/>
</dbReference>
<comment type="cofactor">
    <cofactor evidence="1">
        <name>Mg(2+)</name>
        <dbReference type="ChEBI" id="CHEBI:18420"/>
    </cofactor>
</comment>
<protein>
    <recommendedName>
        <fullName evidence="3">pyruvate, phosphate dikinase</fullName>
        <ecNumber evidence="3">2.7.9.1</ecNumber>
    </recommendedName>
</protein>
<evidence type="ECO:0000313" key="11">
    <source>
        <dbReference type="EMBL" id="EQD58952.1"/>
    </source>
</evidence>
<reference evidence="11" key="2">
    <citation type="journal article" date="2014" name="ISME J.">
        <title>Microbial stratification in low pH oxic and suboxic macroscopic growths along an acid mine drainage.</title>
        <authorList>
            <person name="Mendez-Garcia C."/>
            <person name="Mesa V."/>
            <person name="Sprenger R.R."/>
            <person name="Richter M."/>
            <person name="Diez M.S."/>
            <person name="Solano J."/>
            <person name="Bargiela R."/>
            <person name="Golyshina O.V."/>
            <person name="Manteca A."/>
            <person name="Ramos J.L."/>
            <person name="Gallego J.R."/>
            <person name="Llorente I."/>
            <person name="Martins Dos Santos V.A."/>
            <person name="Jensen O.N."/>
            <person name="Pelaez A.I."/>
            <person name="Sanchez J."/>
            <person name="Ferrer M."/>
        </authorList>
    </citation>
    <scope>NUCLEOTIDE SEQUENCE</scope>
</reference>